<keyword evidence="3" id="KW-1185">Reference proteome</keyword>
<feature type="compositionally biased region" description="Gly residues" evidence="1">
    <location>
        <begin position="79"/>
        <end position="94"/>
    </location>
</feature>
<evidence type="ECO:0000313" key="3">
    <source>
        <dbReference type="Proteomes" id="UP001152622"/>
    </source>
</evidence>
<feature type="region of interest" description="Disordered" evidence="1">
    <location>
        <begin position="78"/>
        <end position="97"/>
    </location>
</feature>
<proteinExistence type="predicted"/>
<dbReference type="AlphaFoldDB" id="A0A9Q1ESV8"/>
<comment type="caution">
    <text evidence="2">The sequence shown here is derived from an EMBL/GenBank/DDBJ whole genome shotgun (WGS) entry which is preliminary data.</text>
</comment>
<dbReference type="EMBL" id="JAINUF010000013">
    <property type="protein sequence ID" value="KAJ8344357.1"/>
    <property type="molecule type" value="Genomic_DNA"/>
</dbReference>
<protein>
    <submittedName>
        <fullName evidence="2">Uncharacterized protein</fullName>
    </submittedName>
</protein>
<dbReference type="Proteomes" id="UP001152622">
    <property type="component" value="Chromosome 13"/>
</dbReference>
<gene>
    <name evidence="2" type="ORF">SKAU_G00316860</name>
</gene>
<accession>A0A9Q1ESV8</accession>
<evidence type="ECO:0000256" key="1">
    <source>
        <dbReference type="SAM" id="MobiDB-lite"/>
    </source>
</evidence>
<evidence type="ECO:0000313" key="2">
    <source>
        <dbReference type="EMBL" id="KAJ8344357.1"/>
    </source>
</evidence>
<sequence length="194" mass="20691">MVQRRSLFLQRVEKASDAPVYQALPNAFLKSQRTSPSLVWEMKAWHGPMVVRTARPSPPEQQLNLCLAHTCALWSQGSRHGGSHGLAGGPGKGSPPGQTVYYSSSRGGEAGLRGVWDGLPPGEAPGLEGMLIGAIPPEEKHPVPTGVLKATGLWLGGARAQERPTAERTPCFPTGVRHPHFLSAPAPRAALRFS</sequence>
<reference evidence="2" key="1">
    <citation type="journal article" date="2023" name="Science">
        <title>Genome structures resolve the early diversification of teleost fishes.</title>
        <authorList>
            <person name="Parey E."/>
            <person name="Louis A."/>
            <person name="Montfort J."/>
            <person name="Bouchez O."/>
            <person name="Roques C."/>
            <person name="Iampietro C."/>
            <person name="Lluch J."/>
            <person name="Castinel A."/>
            <person name="Donnadieu C."/>
            <person name="Desvignes T."/>
            <person name="Floi Bucao C."/>
            <person name="Jouanno E."/>
            <person name="Wen M."/>
            <person name="Mejri S."/>
            <person name="Dirks R."/>
            <person name="Jansen H."/>
            <person name="Henkel C."/>
            <person name="Chen W.J."/>
            <person name="Zahm M."/>
            <person name="Cabau C."/>
            <person name="Klopp C."/>
            <person name="Thompson A.W."/>
            <person name="Robinson-Rechavi M."/>
            <person name="Braasch I."/>
            <person name="Lecointre G."/>
            <person name="Bobe J."/>
            <person name="Postlethwait J.H."/>
            <person name="Berthelot C."/>
            <person name="Roest Crollius H."/>
            <person name="Guiguen Y."/>
        </authorList>
    </citation>
    <scope>NUCLEOTIDE SEQUENCE</scope>
    <source>
        <strain evidence="2">WJC10195</strain>
    </source>
</reference>
<name>A0A9Q1ESV8_SYNKA</name>
<organism evidence="2 3">
    <name type="scientific">Synaphobranchus kaupii</name>
    <name type="common">Kaup's arrowtooth eel</name>
    <dbReference type="NCBI Taxonomy" id="118154"/>
    <lineage>
        <taxon>Eukaryota</taxon>
        <taxon>Metazoa</taxon>
        <taxon>Chordata</taxon>
        <taxon>Craniata</taxon>
        <taxon>Vertebrata</taxon>
        <taxon>Euteleostomi</taxon>
        <taxon>Actinopterygii</taxon>
        <taxon>Neopterygii</taxon>
        <taxon>Teleostei</taxon>
        <taxon>Anguilliformes</taxon>
        <taxon>Synaphobranchidae</taxon>
        <taxon>Synaphobranchus</taxon>
    </lineage>
</organism>